<dbReference type="RefSeq" id="WP_367887076.1">
    <property type="nucleotide sequence ID" value="NZ_CP130612.1"/>
</dbReference>
<evidence type="ECO:0000256" key="3">
    <source>
        <dbReference type="ARBA" id="ARBA00022989"/>
    </source>
</evidence>
<keyword evidence="4 5" id="KW-0472">Membrane</keyword>
<dbReference type="GO" id="GO:0016020">
    <property type="term" value="C:membrane"/>
    <property type="evidence" value="ECO:0007669"/>
    <property type="project" value="UniProtKB-SubCell"/>
</dbReference>
<evidence type="ECO:0000256" key="4">
    <source>
        <dbReference type="ARBA" id="ARBA00023136"/>
    </source>
</evidence>
<dbReference type="Proteomes" id="UP001229955">
    <property type="component" value="Chromosome"/>
</dbReference>
<reference evidence="8" key="1">
    <citation type="submission" date="2023-07" db="EMBL/GenBank/DDBJ databases">
        <authorList>
            <person name="Haufschild T."/>
            <person name="Kallscheuer N."/>
            <person name="Hammer J."/>
            <person name="Kohn T."/>
            <person name="Kabuu M."/>
            <person name="Jogler M."/>
            <person name="Wohfarth N."/>
            <person name="Heuer A."/>
            <person name="Rohde M."/>
            <person name="van Teeseling M.C.F."/>
            <person name="Jogler C."/>
        </authorList>
    </citation>
    <scope>NUCLEOTIDE SEQUENCE</scope>
    <source>
        <strain evidence="7">Strain 138</strain>
        <strain evidence="8">Strain 318</strain>
    </source>
</reference>
<accession>A0AA49JYP2</accession>
<evidence type="ECO:0000256" key="5">
    <source>
        <dbReference type="SAM" id="Phobius"/>
    </source>
</evidence>
<dbReference type="Pfam" id="PF04893">
    <property type="entry name" value="Yip1"/>
    <property type="match status" value="1"/>
</dbReference>
<sequence length="239" mass="25110">MFASADSPSPPASASLAEDFIDIWFTPSTVFARRVNGGAWGPFLITAILLCVLFYAAMGSMQGIFDAELAKALAEARATTPEMTDAQAAQMQGIMEGSIRYGGLVAMPIVLVGLGVIVWLAAKVLGGTLSFGGGIMIASFAYLPKALDLLVFIGQGFVLDGDATARFQYSVGVGRFLDPTMNQGVYNLLGRVDLFTIWVTVLITLGLIHTAKVERSKAIAGGVALWIIGGLPALLQAFG</sequence>
<evidence type="ECO:0000313" key="9">
    <source>
        <dbReference type="Proteomes" id="UP001229955"/>
    </source>
</evidence>
<proteinExistence type="predicted"/>
<dbReference type="EMBL" id="CP130612">
    <property type="protein sequence ID" value="WKW11378.1"/>
    <property type="molecule type" value="Genomic_DNA"/>
</dbReference>
<accession>A0AA49JT04</accession>
<evidence type="ECO:0000259" key="6">
    <source>
        <dbReference type="Pfam" id="PF04893"/>
    </source>
</evidence>
<name>A0AA49JYP2_9BACT</name>
<organism evidence="8 9">
    <name type="scientific">Pseudogemmatithrix spongiicola</name>
    <dbReference type="NCBI Taxonomy" id="3062599"/>
    <lineage>
        <taxon>Bacteria</taxon>
        <taxon>Pseudomonadati</taxon>
        <taxon>Gemmatimonadota</taxon>
        <taxon>Gemmatimonadia</taxon>
        <taxon>Gemmatimonadales</taxon>
        <taxon>Gemmatimonadaceae</taxon>
        <taxon>Pseudogemmatithrix</taxon>
    </lineage>
</organism>
<gene>
    <name evidence="7" type="ORF">Strain138_000623</name>
    <name evidence="8" type="ORF">Strain318_000623</name>
</gene>
<evidence type="ECO:0000256" key="2">
    <source>
        <dbReference type="ARBA" id="ARBA00022692"/>
    </source>
</evidence>
<keyword evidence="2 5" id="KW-0812">Transmembrane</keyword>
<feature type="transmembrane region" description="Helical" evidence="5">
    <location>
        <begin position="101"/>
        <end position="122"/>
    </location>
</feature>
<feature type="transmembrane region" description="Helical" evidence="5">
    <location>
        <begin position="219"/>
        <end position="238"/>
    </location>
</feature>
<dbReference type="InterPro" id="IPR006977">
    <property type="entry name" value="Yip1_dom"/>
</dbReference>
<evidence type="ECO:0000256" key="1">
    <source>
        <dbReference type="ARBA" id="ARBA00004141"/>
    </source>
</evidence>
<dbReference type="EMBL" id="CP130613">
    <property type="protein sequence ID" value="WKW14288.1"/>
    <property type="molecule type" value="Genomic_DNA"/>
</dbReference>
<evidence type="ECO:0000313" key="8">
    <source>
        <dbReference type="EMBL" id="WKW14288.1"/>
    </source>
</evidence>
<dbReference type="KEGG" id="pspc:Strain318_000623"/>
<feature type="domain" description="Yip1" evidence="6">
    <location>
        <begin position="22"/>
        <end position="231"/>
    </location>
</feature>
<evidence type="ECO:0000313" key="7">
    <source>
        <dbReference type="EMBL" id="WKW11378.1"/>
    </source>
</evidence>
<keyword evidence="9" id="KW-1185">Reference proteome</keyword>
<comment type="subcellular location">
    <subcellularLocation>
        <location evidence="1">Membrane</location>
        <topology evidence="1">Multi-pass membrane protein</topology>
    </subcellularLocation>
</comment>
<dbReference type="AlphaFoldDB" id="A0AA49JYP2"/>
<protein>
    <submittedName>
        <fullName evidence="8">YIP1 family protein</fullName>
    </submittedName>
</protein>
<keyword evidence="3 5" id="KW-1133">Transmembrane helix</keyword>
<feature type="transmembrane region" description="Helical" evidence="5">
    <location>
        <begin position="188"/>
        <end position="207"/>
    </location>
</feature>
<feature type="transmembrane region" description="Helical" evidence="5">
    <location>
        <begin position="39"/>
        <end position="58"/>
    </location>
</feature>